<dbReference type="PANTHER" id="PTHR47272">
    <property type="entry name" value="DDE_TNP_1_7 DOMAIN-CONTAINING PROTEIN"/>
    <property type="match status" value="1"/>
</dbReference>
<keyword evidence="4" id="KW-1185">Reference proteome</keyword>
<evidence type="ECO:0000313" key="4">
    <source>
        <dbReference type="Proteomes" id="UP000005408"/>
    </source>
</evidence>
<keyword evidence="1" id="KW-0812">Transmembrane</keyword>
<dbReference type="PANTHER" id="PTHR47272:SF1">
    <property type="entry name" value="PIGGYBAC TRANSPOSABLE ELEMENT-DERIVED PROTEIN 3-LIKE"/>
    <property type="match status" value="1"/>
</dbReference>
<dbReference type="InterPro" id="IPR029526">
    <property type="entry name" value="PGBD"/>
</dbReference>
<organism evidence="3 4">
    <name type="scientific">Magallana gigas</name>
    <name type="common">Pacific oyster</name>
    <name type="synonym">Crassostrea gigas</name>
    <dbReference type="NCBI Taxonomy" id="29159"/>
    <lineage>
        <taxon>Eukaryota</taxon>
        <taxon>Metazoa</taxon>
        <taxon>Spiralia</taxon>
        <taxon>Lophotrochozoa</taxon>
        <taxon>Mollusca</taxon>
        <taxon>Bivalvia</taxon>
        <taxon>Autobranchia</taxon>
        <taxon>Pteriomorphia</taxon>
        <taxon>Ostreida</taxon>
        <taxon>Ostreoidea</taxon>
        <taxon>Ostreidae</taxon>
        <taxon>Magallana</taxon>
    </lineage>
</organism>
<dbReference type="EnsemblMetazoa" id="G10984.1">
    <property type="protein sequence ID" value="G10984.1:cds"/>
    <property type="gene ID" value="G10984"/>
</dbReference>
<keyword evidence="1" id="KW-0472">Membrane</keyword>
<feature type="domain" description="PiggyBac transposable element-derived protein" evidence="2">
    <location>
        <begin position="19"/>
        <end position="240"/>
    </location>
</feature>
<reference evidence="3" key="1">
    <citation type="submission" date="2022-08" db="UniProtKB">
        <authorList>
            <consortium name="EnsemblMetazoa"/>
        </authorList>
    </citation>
    <scope>IDENTIFICATION</scope>
    <source>
        <strain evidence="3">05x7-T-G4-1.051#20</strain>
    </source>
</reference>
<sequence length="354" mass="40718">MIHFINNMSVTDDQKKDKLWKGKSSLKQYIRGKPNPWGFKLWGRAGASGILYDFDVYQGSSEKAANSIGVGGDVVLKLCSTLEPRNYKIFADNYFTSLPLVKALQDRSLWYVGTVRSNRLKGCILKSEKELKKEGRGSVDFEVETSCNIIALRWFDNKSVDVVSSYVGLNPIGEVRRWAKKAKQFIIVKRPNIIETYNKLMGGVDLLDSLVSLSKQKMKSRRWYMYIFWHTILIAAVNAWLWYKRHCSLLHRKPMKLCNFIRDVASGLIEFKSKVGRPAGLSPQPSLPKPLTRKPTLDVSQDCLDHFPLWDAKRQRCKYQYCEGFSYVKCIKCNAHLCLNKDRNCFTAFHFSGK</sequence>
<dbReference type="Pfam" id="PF13843">
    <property type="entry name" value="DDE_Tnp_1_7"/>
    <property type="match status" value="1"/>
</dbReference>
<protein>
    <recommendedName>
        <fullName evidence="2">PiggyBac transposable element-derived protein domain-containing protein</fullName>
    </recommendedName>
</protein>
<keyword evidence="1" id="KW-1133">Transmembrane helix</keyword>
<accession>A0A8W8HU85</accession>
<evidence type="ECO:0000313" key="3">
    <source>
        <dbReference type="EnsemblMetazoa" id="G10984.1:cds"/>
    </source>
</evidence>
<proteinExistence type="predicted"/>
<evidence type="ECO:0000256" key="1">
    <source>
        <dbReference type="SAM" id="Phobius"/>
    </source>
</evidence>
<evidence type="ECO:0000259" key="2">
    <source>
        <dbReference type="Pfam" id="PF13843"/>
    </source>
</evidence>
<feature type="transmembrane region" description="Helical" evidence="1">
    <location>
        <begin position="223"/>
        <end position="243"/>
    </location>
</feature>
<name>A0A8W8HU85_MAGGI</name>
<dbReference type="Proteomes" id="UP000005408">
    <property type="component" value="Unassembled WGS sequence"/>
</dbReference>
<dbReference type="AlphaFoldDB" id="A0A8W8HU85"/>